<dbReference type="AlphaFoldDB" id="A0A7C8IHX0"/>
<dbReference type="OrthoDB" id="9985472at2759"/>
<comment type="similarity">
    <text evidence="1">Belongs to the Gfa family.</text>
</comment>
<keyword evidence="2" id="KW-0479">Metal-binding</keyword>
<evidence type="ECO:0000256" key="4">
    <source>
        <dbReference type="ARBA" id="ARBA00023239"/>
    </source>
</evidence>
<gene>
    <name evidence="6" type="ORF">GQX73_g9510</name>
</gene>
<keyword evidence="4" id="KW-0456">Lyase</keyword>
<dbReference type="Pfam" id="PF04828">
    <property type="entry name" value="GFA"/>
    <property type="match status" value="1"/>
</dbReference>
<keyword evidence="3" id="KW-0862">Zinc</keyword>
<accession>A0A7C8IHX0</accession>
<dbReference type="PANTHER" id="PTHR33337:SF40">
    <property type="entry name" value="CENP-V_GFA DOMAIN-CONTAINING PROTEIN-RELATED"/>
    <property type="match status" value="1"/>
</dbReference>
<keyword evidence="7" id="KW-1185">Reference proteome</keyword>
<organism evidence="6 7">
    <name type="scientific">Xylaria multiplex</name>
    <dbReference type="NCBI Taxonomy" id="323545"/>
    <lineage>
        <taxon>Eukaryota</taxon>
        <taxon>Fungi</taxon>
        <taxon>Dikarya</taxon>
        <taxon>Ascomycota</taxon>
        <taxon>Pezizomycotina</taxon>
        <taxon>Sordariomycetes</taxon>
        <taxon>Xylariomycetidae</taxon>
        <taxon>Xylariales</taxon>
        <taxon>Xylariaceae</taxon>
        <taxon>Xylaria</taxon>
    </lineage>
</organism>
<protein>
    <recommendedName>
        <fullName evidence="5">CENP-V/GFA domain-containing protein</fullName>
    </recommendedName>
</protein>
<evidence type="ECO:0000313" key="7">
    <source>
        <dbReference type="Proteomes" id="UP000481858"/>
    </source>
</evidence>
<comment type="caution">
    <text evidence="6">The sequence shown here is derived from an EMBL/GenBank/DDBJ whole genome shotgun (WGS) entry which is preliminary data.</text>
</comment>
<sequence>MKSLPGGCYCGLIRYEISLADPASQARTSICHCGNCKRFTGGNYGITTKVPRAAFTIQQGRDHVRVHEADNGSGVMLHREFCGVCGGSLLEYGEQAVDNVYVFYGTLDDHCRSQVEPKGEFFCKLRDPWMPEIEASCAHTTQGLRKETGLFHKEEIKN</sequence>
<proteinExistence type="inferred from homology"/>
<evidence type="ECO:0000259" key="5">
    <source>
        <dbReference type="PROSITE" id="PS51891"/>
    </source>
</evidence>
<dbReference type="SUPFAM" id="SSF51316">
    <property type="entry name" value="Mss4-like"/>
    <property type="match status" value="1"/>
</dbReference>
<reference evidence="6 7" key="1">
    <citation type="submission" date="2019-12" db="EMBL/GenBank/DDBJ databases">
        <title>Draft genome sequence of the ascomycete Xylaria multiplex DSM 110363.</title>
        <authorList>
            <person name="Buettner E."/>
            <person name="Kellner H."/>
        </authorList>
    </citation>
    <scope>NUCLEOTIDE SEQUENCE [LARGE SCALE GENOMIC DNA]</scope>
    <source>
        <strain evidence="6 7">DSM 110363</strain>
    </source>
</reference>
<evidence type="ECO:0000313" key="6">
    <source>
        <dbReference type="EMBL" id="KAF2964061.1"/>
    </source>
</evidence>
<dbReference type="InterPro" id="IPR011057">
    <property type="entry name" value="Mss4-like_sf"/>
</dbReference>
<dbReference type="EMBL" id="WUBL01000168">
    <property type="protein sequence ID" value="KAF2964061.1"/>
    <property type="molecule type" value="Genomic_DNA"/>
</dbReference>
<dbReference type="GO" id="GO:0016846">
    <property type="term" value="F:carbon-sulfur lyase activity"/>
    <property type="evidence" value="ECO:0007669"/>
    <property type="project" value="InterPro"/>
</dbReference>
<dbReference type="PROSITE" id="PS51891">
    <property type="entry name" value="CENP_V_GFA"/>
    <property type="match status" value="1"/>
</dbReference>
<evidence type="ECO:0000256" key="3">
    <source>
        <dbReference type="ARBA" id="ARBA00022833"/>
    </source>
</evidence>
<feature type="domain" description="CENP-V/GFA" evidence="5">
    <location>
        <begin position="4"/>
        <end position="134"/>
    </location>
</feature>
<evidence type="ECO:0000256" key="1">
    <source>
        <dbReference type="ARBA" id="ARBA00005495"/>
    </source>
</evidence>
<evidence type="ECO:0000256" key="2">
    <source>
        <dbReference type="ARBA" id="ARBA00022723"/>
    </source>
</evidence>
<dbReference type="Proteomes" id="UP000481858">
    <property type="component" value="Unassembled WGS sequence"/>
</dbReference>
<dbReference type="InParanoid" id="A0A7C8IHX0"/>
<dbReference type="Gene3D" id="3.90.1590.10">
    <property type="entry name" value="glutathione-dependent formaldehyde- activating enzyme (gfa)"/>
    <property type="match status" value="1"/>
</dbReference>
<dbReference type="PANTHER" id="PTHR33337">
    <property type="entry name" value="GFA DOMAIN-CONTAINING PROTEIN"/>
    <property type="match status" value="1"/>
</dbReference>
<dbReference type="InterPro" id="IPR006913">
    <property type="entry name" value="CENP-V/GFA"/>
</dbReference>
<dbReference type="GO" id="GO:0046872">
    <property type="term" value="F:metal ion binding"/>
    <property type="evidence" value="ECO:0007669"/>
    <property type="project" value="UniProtKB-KW"/>
</dbReference>
<name>A0A7C8IHX0_9PEZI</name>